<evidence type="ECO:0008006" key="4">
    <source>
        <dbReference type="Google" id="ProtNLM"/>
    </source>
</evidence>
<sequence>MRPALTVLVSAALLALALPAAAQFEPVDVPAPTAVAGAPARDLALYVGETELMSQGAGERRAATARALAQVLVKLTGNPLAAANPVVRRALGSAASFATAEQTSEGESSDQQGNTAIGGVPVYKTRLRVEFDPGKVDALIAGAGLAYWGPDRPRPILWLAIDDGRGARLVNSQQLNVVKPLATRGTERGLSFGLPSGTAVEQAAVDTIWAQNPAPMQPLTERYGNQTQLLGRLYRAEGGAGWTADWVLSRAGNELSRWSFTDPSPQRAIASGADGAADAIARRDAVAANVGEPTRQVVRIAGLGGSDDYLRAMGYLQTLPVVRELVVLEATPDSLRLQLDLAVGAEAFANFVAAGDTLSADPASPGDATPTFRLR</sequence>
<keyword evidence="1" id="KW-0732">Signal</keyword>
<organism evidence="2 3">
    <name type="scientific">Arenimonas malthae CC-JY-1</name>
    <dbReference type="NCBI Taxonomy" id="1384054"/>
    <lineage>
        <taxon>Bacteria</taxon>
        <taxon>Pseudomonadati</taxon>
        <taxon>Pseudomonadota</taxon>
        <taxon>Gammaproteobacteria</taxon>
        <taxon>Lysobacterales</taxon>
        <taxon>Lysobacteraceae</taxon>
        <taxon>Arenimonas</taxon>
    </lineage>
</organism>
<evidence type="ECO:0000256" key="1">
    <source>
        <dbReference type="SAM" id="SignalP"/>
    </source>
</evidence>
<dbReference type="Pfam" id="PF09839">
    <property type="entry name" value="DUF2066"/>
    <property type="match status" value="1"/>
</dbReference>
<feature type="signal peptide" evidence="1">
    <location>
        <begin position="1"/>
        <end position="22"/>
    </location>
</feature>
<evidence type="ECO:0000313" key="2">
    <source>
        <dbReference type="EMBL" id="KFN46783.1"/>
    </source>
</evidence>
<dbReference type="eggNOG" id="COG3249">
    <property type="taxonomic scope" value="Bacteria"/>
</dbReference>
<reference evidence="2 3" key="1">
    <citation type="submission" date="2013-09" db="EMBL/GenBank/DDBJ databases">
        <title>Genome sequencing of Arenimonas malthae.</title>
        <authorList>
            <person name="Chen F."/>
            <person name="Wang G."/>
        </authorList>
    </citation>
    <scope>NUCLEOTIDE SEQUENCE [LARGE SCALE GENOMIC DNA]</scope>
    <source>
        <strain evidence="2 3">CC-JY-1</strain>
    </source>
</reference>
<feature type="chain" id="PRO_5001871157" description="DUF2066 domain-containing protein" evidence="1">
    <location>
        <begin position="23"/>
        <end position="375"/>
    </location>
</feature>
<keyword evidence="3" id="KW-1185">Reference proteome</keyword>
<dbReference type="Proteomes" id="UP000029392">
    <property type="component" value="Unassembled WGS sequence"/>
</dbReference>
<dbReference type="EMBL" id="AVCH01000164">
    <property type="protein sequence ID" value="KFN46783.1"/>
    <property type="molecule type" value="Genomic_DNA"/>
</dbReference>
<proteinExistence type="predicted"/>
<dbReference type="InterPro" id="IPR018642">
    <property type="entry name" value="DUF2066"/>
</dbReference>
<dbReference type="RefSeq" id="WP_052385837.1">
    <property type="nucleotide sequence ID" value="NZ_AVCH01000164.1"/>
</dbReference>
<protein>
    <recommendedName>
        <fullName evidence="4">DUF2066 domain-containing protein</fullName>
    </recommendedName>
</protein>
<name>A0A091B2E3_9GAMM</name>
<dbReference type="PATRIC" id="fig|1384054.3.peg.1696"/>
<gene>
    <name evidence="2" type="ORF">N790_08175</name>
</gene>
<comment type="caution">
    <text evidence="2">The sequence shown here is derived from an EMBL/GenBank/DDBJ whole genome shotgun (WGS) entry which is preliminary data.</text>
</comment>
<dbReference type="STRING" id="1384054.N790_08175"/>
<accession>A0A091B2E3</accession>
<dbReference type="AlphaFoldDB" id="A0A091B2E3"/>
<evidence type="ECO:0000313" key="3">
    <source>
        <dbReference type="Proteomes" id="UP000029392"/>
    </source>
</evidence>